<organism evidence="1 2">
    <name type="scientific">Selenomonas artemidis F0399</name>
    <dbReference type="NCBI Taxonomy" id="749551"/>
    <lineage>
        <taxon>Bacteria</taxon>
        <taxon>Bacillati</taxon>
        <taxon>Bacillota</taxon>
        <taxon>Negativicutes</taxon>
        <taxon>Selenomonadales</taxon>
        <taxon>Selenomonadaceae</taxon>
        <taxon>Selenomonas</taxon>
    </lineage>
</organism>
<proteinExistence type="predicted"/>
<dbReference type="EMBL" id="AECV01000057">
    <property type="protein sequence ID" value="EFW28801.1"/>
    <property type="molecule type" value="Genomic_DNA"/>
</dbReference>
<dbReference type="STRING" id="749551.HMPREF9555_02015"/>
<accession>E7N4S0</accession>
<evidence type="ECO:0000313" key="2">
    <source>
        <dbReference type="Proteomes" id="UP000004633"/>
    </source>
</evidence>
<gene>
    <name evidence="1" type="ORF">HMPREF9555_02015</name>
</gene>
<comment type="caution">
    <text evidence="1">The sequence shown here is derived from an EMBL/GenBank/DDBJ whole genome shotgun (WGS) entry which is preliminary data.</text>
</comment>
<evidence type="ECO:0000313" key="1">
    <source>
        <dbReference type="EMBL" id="EFW28801.1"/>
    </source>
</evidence>
<dbReference type="HOGENOM" id="CLU_216468_0_0_9"/>
<name>E7N4S0_9FIRM</name>
<keyword evidence="2" id="KW-1185">Reference proteome</keyword>
<protein>
    <submittedName>
        <fullName evidence="1">Uncharacterized protein</fullName>
    </submittedName>
</protein>
<sequence length="42" mass="4615">MAHNCVTAKNTAVDVGFVYAFPCIFLVPCSASKLARHLLYDK</sequence>
<dbReference type="AlphaFoldDB" id="E7N4S0"/>
<dbReference type="Proteomes" id="UP000004633">
    <property type="component" value="Unassembled WGS sequence"/>
</dbReference>
<reference evidence="1 2" key="1">
    <citation type="submission" date="2010-08" db="EMBL/GenBank/DDBJ databases">
        <authorList>
            <person name="Weinstock G."/>
            <person name="Sodergren E."/>
            <person name="Clifton S."/>
            <person name="Fulton L."/>
            <person name="Fulton B."/>
            <person name="Courtney L."/>
            <person name="Fronick C."/>
            <person name="Harrison M."/>
            <person name="Strong C."/>
            <person name="Farmer C."/>
            <person name="Delahaunty K."/>
            <person name="Markovic C."/>
            <person name="Hall O."/>
            <person name="Minx P."/>
            <person name="Tomlinson C."/>
            <person name="Mitreva M."/>
            <person name="Hou S."/>
            <person name="Chen J."/>
            <person name="Wollam A."/>
            <person name="Pepin K.H."/>
            <person name="Johnson M."/>
            <person name="Bhonagiri V."/>
            <person name="Zhang X."/>
            <person name="Suruliraj S."/>
            <person name="Warren W."/>
            <person name="Chinwalla A."/>
            <person name="Mardis E.R."/>
            <person name="Wilson R.K."/>
        </authorList>
    </citation>
    <scope>NUCLEOTIDE SEQUENCE [LARGE SCALE GENOMIC DNA]</scope>
    <source>
        <strain evidence="1 2">F0399</strain>
    </source>
</reference>